<dbReference type="Gene3D" id="3.40.50.300">
    <property type="entry name" value="P-loop containing nucleotide triphosphate hydrolases"/>
    <property type="match status" value="1"/>
</dbReference>
<dbReference type="InterPro" id="IPR051396">
    <property type="entry name" value="Bact_Antivir_Def_Nuclease"/>
</dbReference>
<dbReference type="SUPFAM" id="SSF52540">
    <property type="entry name" value="P-loop containing nucleoside triphosphate hydrolases"/>
    <property type="match status" value="1"/>
</dbReference>
<dbReference type="RefSeq" id="WP_369311547.1">
    <property type="nucleotide sequence ID" value="NZ_JBEHZE010000001.1"/>
</dbReference>
<dbReference type="PANTHER" id="PTHR43581">
    <property type="entry name" value="ATP/GTP PHOSPHATASE"/>
    <property type="match status" value="1"/>
</dbReference>
<dbReference type="Proteomes" id="UP001560685">
    <property type="component" value="Unassembled WGS sequence"/>
</dbReference>
<evidence type="ECO:0000259" key="1">
    <source>
        <dbReference type="Pfam" id="PF13175"/>
    </source>
</evidence>
<reference evidence="3 4" key="1">
    <citation type="submission" date="2024-05" db="EMBL/GenBank/DDBJ databases">
        <title>Three bacterial strains, DH-69, EH-24, and ECK-19 isolated from coastal sediments.</title>
        <authorList>
            <person name="Ye Y.-Q."/>
            <person name="Du Z.-J."/>
        </authorList>
    </citation>
    <scope>NUCLEOTIDE SEQUENCE [LARGE SCALE GENOMIC DNA]</scope>
    <source>
        <strain evidence="3 4">ECK-19</strain>
    </source>
</reference>
<dbReference type="InterPro" id="IPR034139">
    <property type="entry name" value="TOPRIM_OLD"/>
</dbReference>
<dbReference type="InterPro" id="IPR041685">
    <property type="entry name" value="AAA_GajA/Old/RecF-like"/>
</dbReference>
<dbReference type="CDD" id="cd01026">
    <property type="entry name" value="TOPRIM_OLD"/>
    <property type="match status" value="1"/>
</dbReference>
<feature type="domain" description="Endonuclease GajA/Old nuclease/RecF-like AAA" evidence="1">
    <location>
        <begin position="1"/>
        <end position="397"/>
    </location>
</feature>
<name>A0ABV3YZI3_9PROT</name>
<evidence type="ECO:0000313" key="4">
    <source>
        <dbReference type="Proteomes" id="UP001560685"/>
    </source>
</evidence>
<keyword evidence="4" id="KW-1185">Reference proteome</keyword>
<organism evidence="3 4">
    <name type="scientific">Hyphococcus lacteus</name>
    <dbReference type="NCBI Taxonomy" id="3143536"/>
    <lineage>
        <taxon>Bacteria</taxon>
        <taxon>Pseudomonadati</taxon>
        <taxon>Pseudomonadota</taxon>
        <taxon>Alphaproteobacteria</taxon>
        <taxon>Parvularculales</taxon>
        <taxon>Parvularculaceae</taxon>
        <taxon>Hyphococcus</taxon>
    </lineage>
</organism>
<evidence type="ECO:0000259" key="2">
    <source>
        <dbReference type="Pfam" id="PF20469"/>
    </source>
</evidence>
<feature type="domain" description="OLD protein-like TOPRIM" evidence="2">
    <location>
        <begin position="450"/>
        <end position="517"/>
    </location>
</feature>
<dbReference type="Pfam" id="PF13175">
    <property type="entry name" value="AAA_15"/>
    <property type="match status" value="1"/>
</dbReference>
<dbReference type="InterPro" id="IPR027417">
    <property type="entry name" value="P-loop_NTPase"/>
</dbReference>
<comment type="caution">
    <text evidence="3">The sequence shown here is derived from an EMBL/GenBank/DDBJ whole genome shotgun (WGS) entry which is preliminary data.</text>
</comment>
<gene>
    <name evidence="3" type="ORF">ABFZ84_00135</name>
</gene>
<dbReference type="PANTHER" id="PTHR43581:SF4">
    <property type="entry name" value="ATP_GTP PHOSPHATASE"/>
    <property type="match status" value="1"/>
</dbReference>
<sequence length="700" mass="77797">MQISSIRISNFKGLRDAEYKPSRFGCIVGENNSGKSTILQAITYALNRPPQLDESLYYDLSAPIVFRLAFDNVTVPHLARLEDTHRDRITPLINDERLVLIIRYALGQKIDIAIESLRPIDDRYQQATIDEIFKGKRGAAVRAAIDEHFPEFADGSPESSNITQAKEYIAERITELPADLFEMREGPLPTGIASSITKLLPDPIYIPAVKNINDDLKTSQSTSFGRLLGLLLEDMAPDLDNINNALSDLRAFFNRVEVEGEIEDNRHQKVKDLESDIEARLAENFPAVKVELEVPPPELKAILNSAQIFVDDGSKDSIENKGDGIKRSLTFALLQCYVNRLFGGPEAAGDGVAPRPNLFLFEEPELYLHPKSQRILFATLEKISRRFQVVVTTHSPLFFAPGITASFVRISKEHADPKPIGVIHDVNFDLDPASAEAFRLAKFENADAAFFSRRVVLFEGESDDAFFKHVSKTIDEEWDFDSQNIAMVQVSGKGNFAKFRRFFEAFGIQVKIVADLDAFFEGFQHLGADGVEDIRNTAIQTIDDRVAALNIPAEPKARQIKAKVKNESWQTRYADAKAAIRLAQENGNVPPEALETIDSLFVWEDDIARGEACLIDDAARAALTPCIDVLRAQGVCVLSKGAIEDYYPDEAPRNGPKPERALAAIQLVTTAEVARALSAPLVEGREPELAEICAELFADR</sequence>
<dbReference type="EMBL" id="JBEHZE010000001">
    <property type="protein sequence ID" value="MEX6631946.1"/>
    <property type="molecule type" value="Genomic_DNA"/>
</dbReference>
<evidence type="ECO:0000313" key="3">
    <source>
        <dbReference type="EMBL" id="MEX6631946.1"/>
    </source>
</evidence>
<proteinExistence type="predicted"/>
<protein>
    <submittedName>
        <fullName evidence="3">AAA family ATPase</fullName>
    </submittedName>
</protein>
<dbReference type="Pfam" id="PF20469">
    <property type="entry name" value="OLD-like_TOPRIM"/>
    <property type="match status" value="1"/>
</dbReference>
<accession>A0ABV3YZI3</accession>